<feature type="domain" description="DUF58" evidence="2">
    <location>
        <begin position="60"/>
        <end position="289"/>
    </location>
</feature>
<reference evidence="4" key="1">
    <citation type="journal article" date="2019" name="Int. J. Syst. Evol. Microbiol.">
        <title>The Global Catalogue of Microorganisms (GCM) 10K type strain sequencing project: providing services to taxonomists for standard genome sequencing and annotation.</title>
        <authorList>
            <consortium name="The Broad Institute Genomics Platform"/>
            <consortium name="The Broad Institute Genome Sequencing Center for Infectious Disease"/>
            <person name="Wu L."/>
            <person name="Ma J."/>
        </authorList>
    </citation>
    <scope>NUCLEOTIDE SEQUENCE [LARGE SCALE GENOMIC DNA]</scope>
    <source>
        <strain evidence="4">KCTC 42964</strain>
    </source>
</reference>
<proteinExistence type="predicted"/>
<comment type="caution">
    <text evidence="3">The sequence shown here is derived from an EMBL/GenBank/DDBJ whole genome shotgun (WGS) entry which is preliminary data.</text>
</comment>
<name>A0ABV7L4R0_9PROT</name>
<evidence type="ECO:0000313" key="4">
    <source>
        <dbReference type="Proteomes" id="UP001595528"/>
    </source>
</evidence>
<keyword evidence="4" id="KW-1185">Reference proteome</keyword>
<evidence type="ECO:0000313" key="3">
    <source>
        <dbReference type="EMBL" id="MFC3229597.1"/>
    </source>
</evidence>
<dbReference type="PANTHER" id="PTHR33608:SF6">
    <property type="entry name" value="BLL2464 PROTEIN"/>
    <property type="match status" value="1"/>
</dbReference>
<dbReference type="Proteomes" id="UP001595528">
    <property type="component" value="Unassembled WGS sequence"/>
</dbReference>
<accession>A0ABV7L4R0</accession>
<feature type="region of interest" description="Disordered" evidence="1">
    <location>
        <begin position="330"/>
        <end position="360"/>
    </location>
</feature>
<protein>
    <submittedName>
        <fullName evidence="3">DUF58 domain-containing protein</fullName>
    </submittedName>
</protein>
<gene>
    <name evidence="3" type="ORF">ACFOGJ_20280</name>
</gene>
<evidence type="ECO:0000256" key="1">
    <source>
        <dbReference type="SAM" id="MobiDB-lite"/>
    </source>
</evidence>
<dbReference type="PANTHER" id="PTHR33608">
    <property type="entry name" value="BLL2464 PROTEIN"/>
    <property type="match status" value="1"/>
</dbReference>
<sequence length="360" mass="39132">MTGDGMAGGARSSRAELRKLAEQAAGAFPRLLVEAERIAATVTPGIHGRRRTGSGDAFWQYRRYQFGDPVSLIDWRQSAKRTRSYVRQNEWEAAESIWLWRDNSPSMHWQSLPQLPAKVQRASVLLVAIASLLVRGGERVGLLHEPDPPTTGRATLDRIAVYLTRSGQTPDMPAATETRTAAGGIPAATRDSGAEGDWPASLPYQRDLPRFARVIWFSDFLSPLARIEDAVRRDAARGVNGHLVQILDPAEEDLPFEGRVRFAGLEGEGRYTVDRVEAIRGQWKERLHARHEALRRIAAGAGWTFSVHRTDQPPQTALLALYAALSGDPSLGAGAAPREPGIAAGQPTGTASASGPEGGR</sequence>
<dbReference type="InterPro" id="IPR002881">
    <property type="entry name" value="DUF58"/>
</dbReference>
<dbReference type="Pfam" id="PF01882">
    <property type="entry name" value="DUF58"/>
    <property type="match status" value="1"/>
</dbReference>
<organism evidence="3 4">
    <name type="scientific">Marinibaculum pumilum</name>
    <dbReference type="NCBI Taxonomy" id="1766165"/>
    <lineage>
        <taxon>Bacteria</taxon>
        <taxon>Pseudomonadati</taxon>
        <taxon>Pseudomonadota</taxon>
        <taxon>Alphaproteobacteria</taxon>
        <taxon>Rhodospirillales</taxon>
        <taxon>Rhodospirillaceae</taxon>
        <taxon>Marinibaculum</taxon>
    </lineage>
</organism>
<dbReference type="RefSeq" id="WP_379903950.1">
    <property type="nucleotide sequence ID" value="NZ_JBHRTR010000034.1"/>
</dbReference>
<evidence type="ECO:0000259" key="2">
    <source>
        <dbReference type="Pfam" id="PF01882"/>
    </source>
</evidence>
<dbReference type="EMBL" id="JBHRTR010000034">
    <property type="protein sequence ID" value="MFC3229597.1"/>
    <property type="molecule type" value="Genomic_DNA"/>
</dbReference>